<dbReference type="Pfam" id="PF01494">
    <property type="entry name" value="FAD_binding_3"/>
    <property type="match status" value="1"/>
</dbReference>
<dbReference type="RefSeq" id="XP_046066589.1">
    <property type="nucleotide sequence ID" value="XM_046214617.1"/>
</dbReference>
<evidence type="ECO:0000313" key="6">
    <source>
        <dbReference type="EMBL" id="KAH8690306.1"/>
    </source>
</evidence>
<dbReference type="InterPro" id="IPR036188">
    <property type="entry name" value="FAD/NAD-bd_sf"/>
</dbReference>
<gene>
    <name evidence="6" type="ORF">BGW36DRAFT_365025</name>
</gene>
<reference evidence="6" key="1">
    <citation type="submission" date="2021-12" db="EMBL/GenBank/DDBJ databases">
        <title>Convergent genome expansion in fungi linked to evolution of root-endophyte symbiosis.</title>
        <authorList>
            <consortium name="DOE Joint Genome Institute"/>
            <person name="Ke Y.-H."/>
            <person name="Bonito G."/>
            <person name="Liao H.-L."/>
            <person name="Looney B."/>
            <person name="Rojas-Flechas A."/>
            <person name="Nash J."/>
            <person name="Hameed K."/>
            <person name="Schadt C."/>
            <person name="Martin F."/>
            <person name="Crous P.W."/>
            <person name="Miettinen O."/>
            <person name="Magnuson J.K."/>
            <person name="Labbe J."/>
            <person name="Jacobson D."/>
            <person name="Doktycz M.J."/>
            <person name="Veneault-Fourrey C."/>
            <person name="Kuo A."/>
            <person name="Mondo S."/>
            <person name="Calhoun S."/>
            <person name="Riley R."/>
            <person name="Ohm R."/>
            <person name="LaButti K."/>
            <person name="Andreopoulos B."/>
            <person name="Pangilinan J."/>
            <person name="Nolan M."/>
            <person name="Tritt A."/>
            <person name="Clum A."/>
            <person name="Lipzen A."/>
            <person name="Daum C."/>
            <person name="Barry K."/>
            <person name="Grigoriev I.V."/>
            <person name="Vilgalys R."/>
        </authorList>
    </citation>
    <scope>NUCLEOTIDE SEQUENCE</scope>
    <source>
        <strain evidence="6">PMI_201</strain>
    </source>
</reference>
<dbReference type="PANTHER" id="PTHR46972">
    <property type="entry name" value="MONOOXYGENASE ASQM-RELATED"/>
    <property type="match status" value="1"/>
</dbReference>
<name>A0AAD4KG79_9EURO</name>
<dbReference type="EMBL" id="JAJTJA010000014">
    <property type="protein sequence ID" value="KAH8690306.1"/>
    <property type="molecule type" value="Genomic_DNA"/>
</dbReference>
<dbReference type="GO" id="GO:0004497">
    <property type="term" value="F:monooxygenase activity"/>
    <property type="evidence" value="ECO:0007669"/>
    <property type="project" value="UniProtKB-KW"/>
</dbReference>
<evidence type="ECO:0000256" key="2">
    <source>
        <dbReference type="ARBA" id="ARBA00022827"/>
    </source>
</evidence>
<accession>A0AAD4KG79</accession>
<dbReference type="GO" id="GO:0071949">
    <property type="term" value="F:FAD binding"/>
    <property type="evidence" value="ECO:0007669"/>
    <property type="project" value="InterPro"/>
</dbReference>
<dbReference type="PRINTS" id="PR00420">
    <property type="entry name" value="RNGMNOXGNASE"/>
</dbReference>
<evidence type="ECO:0000256" key="3">
    <source>
        <dbReference type="ARBA" id="ARBA00023002"/>
    </source>
</evidence>
<dbReference type="SUPFAM" id="SSF51905">
    <property type="entry name" value="FAD/NAD(P)-binding domain"/>
    <property type="match status" value="1"/>
</dbReference>
<keyword evidence="1" id="KW-0285">Flavoprotein</keyword>
<comment type="caution">
    <text evidence="6">The sequence shown here is derived from an EMBL/GenBank/DDBJ whole genome shotgun (WGS) entry which is preliminary data.</text>
</comment>
<proteinExistence type="predicted"/>
<dbReference type="Gene3D" id="3.50.50.60">
    <property type="entry name" value="FAD/NAD(P)-binding domain"/>
    <property type="match status" value="1"/>
</dbReference>
<evidence type="ECO:0000256" key="4">
    <source>
        <dbReference type="ARBA" id="ARBA00023033"/>
    </source>
</evidence>
<protein>
    <submittedName>
        <fullName evidence="6">Monooxygenase</fullName>
    </submittedName>
</protein>
<dbReference type="Proteomes" id="UP001201262">
    <property type="component" value="Unassembled WGS sequence"/>
</dbReference>
<evidence type="ECO:0000256" key="1">
    <source>
        <dbReference type="ARBA" id="ARBA00022630"/>
    </source>
</evidence>
<dbReference type="InterPro" id="IPR002938">
    <property type="entry name" value="FAD-bd"/>
</dbReference>
<feature type="domain" description="FAD-binding" evidence="5">
    <location>
        <begin position="74"/>
        <end position="358"/>
    </location>
</feature>
<dbReference type="GeneID" id="70244904"/>
<evidence type="ECO:0000313" key="7">
    <source>
        <dbReference type="Proteomes" id="UP001201262"/>
    </source>
</evidence>
<dbReference type="PANTHER" id="PTHR46972:SF1">
    <property type="entry name" value="FAD DEPENDENT OXIDOREDUCTASE DOMAIN-CONTAINING PROTEIN"/>
    <property type="match status" value="1"/>
</dbReference>
<keyword evidence="7" id="KW-1185">Reference proteome</keyword>
<keyword evidence="3" id="KW-0560">Oxidoreductase</keyword>
<organism evidence="6 7">
    <name type="scientific">Talaromyces proteolyticus</name>
    <dbReference type="NCBI Taxonomy" id="1131652"/>
    <lineage>
        <taxon>Eukaryota</taxon>
        <taxon>Fungi</taxon>
        <taxon>Dikarya</taxon>
        <taxon>Ascomycota</taxon>
        <taxon>Pezizomycotina</taxon>
        <taxon>Eurotiomycetes</taxon>
        <taxon>Eurotiomycetidae</taxon>
        <taxon>Eurotiales</taxon>
        <taxon>Trichocomaceae</taxon>
        <taxon>Talaromyces</taxon>
        <taxon>Talaromyces sect. Bacilispori</taxon>
    </lineage>
</organism>
<sequence length="413" mass="45832">MEPNTGQFIAGKRIIVAGASFAGLAFVTALEQLWNSSLDRPEVVVFEQHQREESIQKDPYVLCINGGSQNEGLVVLQQLDLLDDIRPHSTLNSGDIRVWSGDWKQLSSINPKPYGNLPAATMRISRQDLKRILVEKAEKTKTIWKWGSPCLAAERLPNGKIRVKISTEEGSQISTHDCDLLVAADGANSIIRASFRPNDMKLQYTGLTQIGGISRLPNGLPHPIHEDYGLQMSSGEGICCIYNPFGCETIGWALSWRQPEREVKSGPFTQEELAALKEEALKTGSMFQEPFKTIVEATDPQTPFIRPAKEKTAFAHDSSLKGAVFIGDANHVLSPYEFVGANLALKDGWDLAEQICCNTSMETTVAAYDKLSIPRFEDVYNFSHTRIGFGHSTGLKWTFYKHGMAVQRVFGKK</sequence>
<keyword evidence="4 6" id="KW-0503">Monooxygenase</keyword>
<keyword evidence="2" id="KW-0274">FAD</keyword>
<evidence type="ECO:0000259" key="5">
    <source>
        <dbReference type="Pfam" id="PF01494"/>
    </source>
</evidence>
<dbReference type="AlphaFoldDB" id="A0AAD4KG79"/>